<accession>A0A222Z080</accession>
<feature type="region of interest" description="Disordered" evidence="1">
    <location>
        <begin position="164"/>
        <end position="204"/>
    </location>
</feature>
<name>A0A222Z080_9CAUD</name>
<dbReference type="Proteomes" id="UP000225918">
    <property type="component" value="Segment"/>
</dbReference>
<feature type="compositionally biased region" description="Polar residues" evidence="1">
    <location>
        <begin position="180"/>
        <end position="193"/>
    </location>
</feature>
<feature type="compositionally biased region" description="Basic and acidic residues" evidence="1">
    <location>
        <begin position="164"/>
        <end position="173"/>
    </location>
</feature>
<dbReference type="EMBL" id="MF141539">
    <property type="protein sequence ID" value="ASR77156.1"/>
    <property type="molecule type" value="Genomic_DNA"/>
</dbReference>
<keyword evidence="3" id="KW-1185">Reference proteome</keyword>
<dbReference type="InterPro" id="IPR057899">
    <property type="entry name" value="Gp53"/>
</dbReference>
<gene>
    <name evidence="2" type="ORF">SEA_MYRADEE_48</name>
</gene>
<reference evidence="3" key="1">
    <citation type="submission" date="2017-05" db="EMBL/GenBank/DDBJ databases">
        <authorList>
            <person name="Song R."/>
            <person name="Chenine A.L."/>
            <person name="Ruprecht R.M."/>
        </authorList>
    </citation>
    <scope>NUCLEOTIDE SEQUENCE [LARGE SCALE GENOMIC DNA]</scope>
</reference>
<dbReference type="Pfam" id="PF25684">
    <property type="entry name" value="Mycobacteriophage_Gp53"/>
    <property type="match status" value="1"/>
</dbReference>
<evidence type="ECO:0000313" key="2">
    <source>
        <dbReference type="EMBL" id="ASR77156.1"/>
    </source>
</evidence>
<organism evidence="2 3">
    <name type="scientific">Mycobacterium phage MyraDee</name>
    <dbReference type="NCBI Taxonomy" id="2024303"/>
    <lineage>
        <taxon>Viruses</taxon>
        <taxon>Duplodnaviria</taxon>
        <taxon>Heunggongvirae</taxon>
        <taxon>Uroviricota</taxon>
        <taxon>Caudoviricetes</taxon>
        <taxon>Myradeevirus</taxon>
        <taxon>Myradeevirus MyraDee</taxon>
    </lineage>
</organism>
<protein>
    <submittedName>
        <fullName evidence="2">Helix-turn-helix DNA binding domain protein</fullName>
    </submittedName>
</protein>
<sequence>MTLNELLPVIKRAAGSVAFQWPGIIEADDVEQSIYLRLLESDGSVEKILAMDTRARYRAIVGIGHQVASQERTDYDHFKGSYNYSVAEVKDLLKQGILLVPPAHFSAELLDMQDALTDLAERTPQYADAILSRYVQEVVPQAGADKKRLSDALTSLSDEMNKVSRRRFAERDGGPGSREVLSNAQAYATSSDQYGGEQFDWERK</sequence>
<evidence type="ECO:0000256" key="1">
    <source>
        <dbReference type="SAM" id="MobiDB-lite"/>
    </source>
</evidence>
<evidence type="ECO:0000313" key="3">
    <source>
        <dbReference type="Proteomes" id="UP000225918"/>
    </source>
</evidence>
<proteinExistence type="predicted"/>